<evidence type="ECO:0000313" key="2">
    <source>
        <dbReference type="EMBL" id="TNN25409.1"/>
    </source>
</evidence>
<keyword evidence="3" id="KW-1185">Reference proteome</keyword>
<feature type="region of interest" description="Disordered" evidence="1">
    <location>
        <begin position="23"/>
        <end position="72"/>
    </location>
</feature>
<accession>A0A4Z2E9D0</accession>
<sequence length="72" mass="7965">MTKPRQSAGPRFFTVEFRDASRGMLRDSPGPEPCLQQLQSETEAAEDGRRVLQDTTQAAENGTGRTNTLPTR</sequence>
<dbReference type="Proteomes" id="UP000314294">
    <property type="component" value="Unassembled WGS sequence"/>
</dbReference>
<evidence type="ECO:0000313" key="3">
    <source>
        <dbReference type="Proteomes" id="UP000314294"/>
    </source>
</evidence>
<organism evidence="2 3">
    <name type="scientific">Liparis tanakae</name>
    <name type="common">Tanaka's snailfish</name>
    <dbReference type="NCBI Taxonomy" id="230148"/>
    <lineage>
        <taxon>Eukaryota</taxon>
        <taxon>Metazoa</taxon>
        <taxon>Chordata</taxon>
        <taxon>Craniata</taxon>
        <taxon>Vertebrata</taxon>
        <taxon>Euteleostomi</taxon>
        <taxon>Actinopterygii</taxon>
        <taxon>Neopterygii</taxon>
        <taxon>Teleostei</taxon>
        <taxon>Neoteleostei</taxon>
        <taxon>Acanthomorphata</taxon>
        <taxon>Eupercaria</taxon>
        <taxon>Perciformes</taxon>
        <taxon>Cottioidei</taxon>
        <taxon>Cottales</taxon>
        <taxon>Liparidae</taxon>
        <taxon>Liparis</taxon>
    </lineage>
</organism>
<proteinExistence type="predicted"/>
<evidence type="ECO:0000256" key="1">
    <source>
        <dbReference type="SAM" id="MobiDB-lite"/>
    </source>
</evidence>
<dbReference type="EMBL" id="SRLO01012642">
    <property type="protein sequence ID" value="TNN25409.1"/>
    <property type="molecule type" value="Genomic_DNA"/>
</dbReference>
<name>A0A4Z2E9D0_9TELE</name>
<comment type="caution">
    <text evidence="2">The sequence shown here is derived from an EMBL/GenBank/DDBJ whole genome shotgun (WGS) entry which is preliminary data.</text>
</comment>
<protein>
    <submittedName>
        <fullName evidence="2">Uncharacterized protein</fullName>
    </submittedName>
</protein>
<feature type="compositionally biased region" description="Polar residues" evidence="1">
    <location>
        <begin position="53"/>
        <end position="72"/>
    </location>
</feature>
<reference evidence="2 3" key="1">
    <citation type="submission" date="2019-03" db="EMBL/GenBank/DDBJ databases">
        <title>First draft genome of Liparis tanakae, snailfish: a comprehensive survey of snailfish specific genes.</title>
        <authorList>
            <person name="Kim W."/>
            <person name="Song I."/>
            <person name="Jeong J.-H."/>
            <person name="Kim D."/>
            <person name="Kim S."/>
            <person name="Ryu S."/>
            <person name="Song J.Y."/>
            <person name="Lee S.K."/>
        </authorList>
    </citation>
    <scope>NUCLEOTIDE SEQUENCE [LARGE SCALE GENOMIC DNA]</scope>
    <source>
        <tissue evidence="2">Muscle</tissue>
    </source>
</reference>
<gene>
    <name evidence="2" type="ORF">EYF80_064463</name>
</gene>
<dbReference type="AlphaFoldDB" id="A0A4Z2E9D0"/>